<gene>
    <name evidence="6" type="ORF">SAMN04489711_113121</name>
</gene>
<dbReference type="GO" id="GO:0043565">
    <property type="term" value="F:sequence-specific DNA binding"/>
    <property type="evidence" value="ECO:0007669"/>
    <property type="project" value="TreeGrafter"/>
</dbReference>
<keyword evidence="4" id="KW-0804">Transcription</keyword>
<evidence type="ECO:0000256" key="4">
    <source>
        <dbReference type="ARBA" id="ARBA00023163"/>
    </source>
</evidence>
<dbReference type="SUPFAM" id="SSF53850">
    <property type="entry name" value="Periplasmic binding protein-like II"/>
    <property type="match status" value="1"/>
</dbReference>
<keyword evidence="3" id="KW-0238">DNA-binding</keyword>
<evidence type="ECO:0000313" key="6">
    <source>
        <dbReference type="EMBL" id="SFF12799.1"/>
    </source>
</evidence>
<dbReference type="SUPFAM" id="SSF46785">
    <property type="entry name" value="Winged helix' DNA-binding domain"/>
    <property type="match status" value="1"/>
</dbReference>
<dbReference type="AlphaFoldDB" id="A0A1I2G6N3"/>
<organism evidence="6 7">
    <name type="scientific">Paracidovorax wautersii</name>
    <dbReference type="NCBI Taxonomy" id="1177982"/>
    <lineage>
        <taxon>Bacteria</taxon>
        <taxon>Pseudomonadati</taxon>
        <taxon>Pseudomonadota</taxon>
        <taxon>Betaproteobacteria</taxon>
        <taxon>Burkholderiales</taxon>
        <taxon>Comamonadaceae</taxon>
        <taxon>Paracidovorax</taxon>
    </lineage>
</organism>
<reference evidence="7" key="1">
    <citation type="submission" date="2016-10" db="EMBL/GenBank/DDBJ databases">
        <authorList>
            <person name="Varghese N."/>
            <person name="Submissions S."/>
        </authorList>
    </citation>
    <scope>NUCLEOTIDE SEQUENCE [LARGE SCALE GENOMIC DNA]</scope>
    <source>
        <strain evidence="7">DSM 27981</strain>
    </source>
</reference>
<dbReference type="Gene3D" id="3.40.190.10">
    <property type="entry name" value="Periplasmic binding protein-like II"/>
    <property type="match status" value="2"/>
</dbReference>
<dbReference type="PANTHER" id="PTHR30537">
    <property type="entry name" value="HTH-TYPE TRANSCRIPTIONAL REGULATOR"/>
    <property type="match status" value="1"/>
</dbReference>
<keyword evidence="2" id="KW-0805">Transcription regulation</keyword>
<evidence type="ECO:0000259" key="5">
    <source>
        <dbReference type="PROSITE" id="PS50931"/>
    </source>
</evidence>
<evidence type="ECO:0000256" key="3">
    <source>
        <dbReference type="ARBA" id="ARBA00023125"/>
    </source>
</evidence>
<dbReference type="Proteomes" id="UP000199119">
    <property type="component" value="Unassembled WGS sequence"/>
</dbReference>
<dbReference type="FunFam" id="1.10.10.10:FF:000038">
    <property type="entry name" value="Glycine cleavage system transcriptional activator"/>
    <property type="match status" value="1"/>
</dbReference>
<dbReference type="InterPro" id="IPR036390">
    <property type="entry name" value="WH_DNA-bd_sf"/>
</dbReference>
<dbReference type="STRING" id="1177982.SAMN04489711_113121"/>
<dbReference type="Gene3D" id="1.10.10.10">
    <property type="entry name" value="Winged helix-like DNA-binding domain superfamily/Winged helix DNA-binding domain"/>
    <property type="match status" value="1"/>
</dbReference>
<dbReference type="RefSeq" id="WP_092940713.1">
    <property type="nucleotide sequence ID" value="NZ_FONX01000013.1"/>
</dbReference>
<protein>
    <submittedName>
        <fullName evidence="6">LysR family transcriptional regulator, glycine cleavage system transcriptional activator</fullName>
    </submittedName>
</protein>
<dbReference type="OrthoDB" id="5526340at2"/>
<feature type="domain" description="HTH lysR-type" evidence="5">
    <location>
        <begin position="6"/>
        <end position="63"/>
    </location>
</feature>
<sequence length="307" mass="33441">MLTRLPPLSALRAFEAAARLRSFKQAADELAVTPTAVSHRIRVLEAFLACPLFVRKVRAVELTAQGQTLLAGVRAGFDAIALATEQIRQPRRASVTLSTTPAFATQWLVPKVAQLQAARPDIDLHIHASNTPADLHAGSVDLAIRYGCGAYPDMHVHLLLQDRFAPVASPALATVLDKGWPHWPLIHFDWHHRLPPDLTWNAWAHASGLPRADLQAGLRYSEESHAIQAAVAGQGVALLSLLLVERELRMGLLRVADGPMLPGMAYHLIRSRRRAMPDAVAAVQDWLIQAAHESTQAEGVDMPPPAA</sequence>
<dbReference type="InterPro" id="IPR058163">
    <property type="entry name" value="LysR-type_TF_proteobact-type"/>
</dbReference>
<evidence type="ECO:0000256" key="1">
    <source>
        <dbReference type="ARBA" id="ARBA00009437"/>
    </source>
</evidence>
<dbReference type="EMBL" id="FONX01000013">
    <property type="protein sequence ID" value="SFF12799.1"/>
    <property type="molecule type" value="Genomic_DNA"/>
</dbReference>
<dbReference type="InterPro" id="IPR005119">
    <property type="entry name" value="LysR_subst-bd"/>
</dbReference>
<dbReference type="InterPro" id="IPR036388">
    <property type="entry name" value="WH-like_DNA-bd_sf"/>
</dbReference>
<dbReference type="PANTHER" id="PTHR30537:SF26">
    <property type="entry name" value="GLYCINE CLEAVAGE SYSTEM TRANSCRIPTIONAL ACTIVATOR"/>
    <property type="match status" value="1"/>
</dbReference>
<dbReference type="GO" id="GO:0003700">
    <property type="term" value="F:DNA-binding transcription factor activity"/>
    <property type="evidence" value="ECO:0007669"/>
    <property type="project" value="InterPro"/>
</dbReference>
<dbReference type="Pfam" id="PF03466">
    <property type="entry name" value="LysR_substrate"/>
    <property type="match status" value="1"/>
</dbReference>
<evidence type="ECO:0000313" key="7">
    <source>
        <dbReference type="Proteomes" id="UP000199119"/>
    </source>
</evidence>
<proteinExistence type="inferred from homology"/>
<keyword evidence="7" id="KW-1185">Reference proteome</keyword>
<accession>A0A1I2G6N3</accession>
<comment type="similarity">
    <text evidence="1">Belongs to the LysR transcriptional regulatory family.</text>
</comment>
<dbReference type="PROSITE" id="PS50931">
    <property type="entry name" value="HTH_LYSR"/>
    <property type="match status" value="1"/>
</dbReference>
<dbReference type="Pfam" id="PF00126">
    <property type="entry name" value="HTH_1"/>
    <property type="match status" value="1"/>
</dbReference>
<dbReference type="GO" id="GO:0006351">
    <property type="term" value="P:DNA-templated transcription"/>
    <property type="evidence" value="ECO:0007669"/>
    <property type="project" value="TreeGrafter"/>
</dbReference>
<dbReference type="InterPro" id="IPR000847">
    <property type="entry name" value="LysR_HTH_N"/>
</dbReference>
<name>A0A1I2G6N3_9BURK</name>
<evidence type="ECO:0000256" key="2">
    <source>
        <dbReference type="ARBA" id="ARBA00023015"/>
    </source>
</evidence>
<dbReference type="CDD" id="cd08432">
    <property type="entry name" value="PBP2_GcdR_TrpI_HvrB_AmpR_like"/>
    <property type="match status" value="1"/>
</dbReference>